<keyword evidence="1" id="KW-0496">Mitochondrion</keyword>
<name>Q94QI0_SOLTU</name>
<accession>Q94QI0</accession>
<reference evidence="1" key="1">
    <citation type="journal article" date="2001" name="Biochim. Biophys. Acta">
        <title>Marchantia polymorpha mitochondrial orf identifies transcribed sequence in angiosperm mitochondrial genome.</title>
        <authorList>
            <person name="Siqueira S.F."/>
            <person name="Dias S.M."/>
            <person name="Lejeune B."/>
            <person name="de Souza A.P."/>
        </authorList>
    </citation>
    <scope>NUCLEOTIDE SEQUENCE</scope>
    <source>
        <tissue evidence="1">Tuber</tissue>
    </source>
</reference>
<protein>
    <submittedName>
        <fullName evidence="1">Uncharacterized protein</fullName>
    </submittedName>
</protein>
<dbReference type="EMBL" id="AF291178">
    <property type="protein sequence ID" value="AAK69557.1"/>
    <property type="molecule type" value="Genomic_DNA"/>
</dbReference>
<organism evidence="1">
    <name type="scientific">Solanum tuberosum</name>
    <name type="common">Potato</name>
    <dbReference type="NCBI Taxonomy" id="4113"/>
    <lineage>
        <taxon>Eukaryota</taxon>
        <taxon>Viridiplantae</taxon>
        <taxon>Streptophyta</taxon>
        <taxon>Embryophyta</taxon>
        <taxon>Tracheophyta</taxon>
        <taxon>Spermatophyta</taxon>
        <taxon>Magnoliopsida</taxon>
        <taxon>eudicotyledons</taxon>
        <taxon>Gunneridae</taxon>
        <taxon>Pentapetalae</taxon>
        <taxon>asterids</taxon>
        <taxon>lamiids</taxon>
        <taxon>Solanales</taxon>
        <taxon>Solanaceae</taxon>
        <taxon>Solanoideae</taxon>
        <taxon>Solaneae</taxon>
        <taxon>Solanum</taxon>
    </lineage>
</organism>
<geneLocation type="mitochondrion" evidence="1"/>
<evidence type="ECO:0000313" key="1">
    <source>
        <dbReference type="EMBL" id="AAK69557.1"/>
    </source>
</evidence>
<proteinExistence type="predicted"/>
<sequence length="78" mass="9122">MTFALHLNTKQNLLARAYNKEEDLAGYSLFLIAQEREIPESLDFTATHLSNIFFLLQERKEHHIIGYTIRKHRSSSTC</sequence>
<dbReference type="AlphaFoldDB" id="Q94QI0"/>